<evidence type="ECO:0000313" key="2">
    <source>
        <dbReference type="EMBL" id="CAH3125399.1"/>
    </source>
</evidence>
<proteinExistence type="predicted"/>
<evidence type="ECO:0008006" key="4">
    <source>
        <dbReference type="Google" id="ProtNLM"/>
    </source>
</evidence>
<keyword evidence="3" id="KW-1185">Reference proteome</keyword>
<feature type="transmembrane region" description="Helical" evidence="1">
    <location>
        <begin position="219"/>
        <end position="239"/>
    </location>
</feature>
<reference evidence="2 3" key="1">
    <citation type="submission" date="2022-05" db="EMBL/GenBank/DDBJ databases">
        <authorList>
            <consortium name="Genoscope - CEA"/>
            <person name="William W."/>
        </authorList>
    </citation>
    <scope>NUCLEOTIDE SEQUENCE [LARGE SCALE GENOMIC DNA]</scope>
</reference>
<dbReference type="GO" id="GO:0005829">
    <property type="term" value="C:cytosol"/>
    <property type="evidence" value="ECO:0007669"/>
    <property type="project" value="TreeGrafter"/>
</dbReference>
<sequence length="803" mass="90453">MAKFGLSFSGGGVRSAAFCSGVLRRLLQKEVRIDYLSCVSGGGYTGSAYVDWKYRHNKKDDKKWHQKFFNHMRENVGLVCSFQNPCQGIFDCVIFCALALFISVIAPFIIWGSFAHPLAYIIDYLFGRILRGGSRPCPEEVRLNPNTTLDDCLQNRKNADKIYDRVLLFFVPALLAFIFYVLKRRVQRGEGLFNWLSLFSLMMFGILFFPWFLNISLRLVPDFLKGLLLVPMIFFWFLFPRLRDNASLVFVLYLYSFVIHFRVYRINAFGILYDDRIFDQAFAASILLMWAAPLVIAIQQSIVHIYVRWIIQKAFYHPNTIGKCGCSGISWRNLFLFCPALDESRMIQNIPRKKALTLDDLDDLTPTYIGCTTVNRWKRTPSPREPHYELLTMSPQGIERLDRPGDEQGLHGKLMPVDVYLSEVAANSAAAVNYDSGLAQGDEAPFRNFLVMIGLSFGASLVADKRHEKRRHICLQSLPIVIELLRVVPLVFTLVLYAKNDGEKFLIAGLLIHIGITALITLLGLMPTGAKNPGRLERLARWLTINTLGGHYHRKAMNVINVGPSPPAVLSLSDGGHLENLGILPLLKLRLKKIVAVDGGNTILDQDYADALLTALDMARKKLGCSFSALDGRDIAEDIRDNFVERSPGSQPSSYRFKVYYYEKNVNCDGKTKVGEGEILYIAPRHPGKRVKTTPYVTWEQALRDIDEDLEAGLWGAGPQLSSEEADRLTFCCCECCHGNTCRGLSEAMCGVFPQHSTANQLFTPTQFSAYHREGYRASMEAKVAQFVSDEKEVTSAPGTNIV</sequence>
<evidence type="ECO:0000256" key="1">
    <source>
        <dbReference type="SAM" id="Phobius"/>
    </source>
</evidence>
<feature type="transmembrane region" description="Helical" evidence="1">
    <location>
        <begin position="162"/>
        <end position="182"/>
    </location>
</feature>
<name>A0AAU9WTC1_9CNID</name>
<dbReference type="Proteomes" id="UP001159428">
    <property type="component" value="Unassembled WGS sequence"/>
</dbReference>
<dbReference type="AlphaFoldDB" id="A0AAU9WTC1"/>
<feature type="transmembrane region" description="Helical" evidence="1">
    <location>
        <begin position="246"/>
        <end position="264"/>
    </location>
</feature>
<dbReference type="InterPro" id="IPR016035">
    <property type="entry name" value="Acyl_Trfase/lysoPLipase"/>
</dbReference>
<protein>
    <recommendedName>
        <fullName evidence="4">PNPLA domain-containing protein</fullName>
    </recommendedName>
</protein>
<organism evidence="2 3">
    <name type="scientific">Pocillopora meandrina</name>
    <dbReference type="NCBI Taxonomy" id="46732"/>
    <lineage>
        <taxon>Eukaryota</taxon>
        <taxon>Metazoa</taxon>
        <taxon>Cnidaria</taxon>
        <taxon>Anthozoa</taxon>
        <taxon>Hexacorallia</taxon>
        <taxon>Scleractinia</taxon>
        <taxon>Astrocoeniina</taxon>
        <taxon>Pocilloporidae</taxon>
        <taxon>Pocillopora</taxon>
    </lineage>
</organism>
<comment type="caution">
    <text evidence="2">The sequence shown here is derived from an EMBL/GenBank/DDBJ whole genome shotgun (WGS) entry which is preliminary data.</text>
</comment>
<dbReference type="Gene3D" id="3.40.1090.10">
    <property type="entry name" value="Cytosolic phospholipase A2 catalytic domain"/>
    <property type="match status" value="1"/>
</dbReference>
<feature type="transmembrane region" description="Helical" evidence="1">
    <location>
        <begin position="504"/>
        <end position="525"/>
    </location>
</feature>
<feature type="transmembrane region" description="Helical" evidence="1">
    <location>
        <begin position="473"/>
        <end position="498"/>
    </location>
</feature>
<dbReference type="GO" id="GO:0005544">
    <property type="term" value="F:calcium-dependent phospholipid binding"/>
    <property type="evidence" value="ECO:0007669"/>
    <property type="project" value="TreeGrafter"/>
</dbReference>
<dbReference type="PANTHER" id="PTHR10728:SF40">
    <property type="entry name" value="PATATIN FAMILY PROTEIN"/>
    <property type="match status" value="1"/>
</dbReference>
<evidence type="ECO:0000313" key="3">
    <source>
        <dbReference type="Proteomes" id="UP001159428"/>
    </source>
</evidence>
<dbReference type="GO" id="GO:0046475">
    <property type="term" value="P:glycerophospholipid catabolic process"/>
    <property type="evidence" value="ECO:0007669"/>
    <property type="project" value="TreeGrafter"/>
</dbReference>
<keyword evidence="1" id="KW-1133">Transmembrane helix</keyword>
<feature type="transmembrane region" description="Helical" evidence="1">
    <location>
        <begin position="194"/>
        <end position="213"/>
    </location>
</feature>
<dbReference type="GO" id="GO:0005509">
    <property type="term" value="F:calcium ion binding"/>
    <property type="evidence" value="ECO:0007669"/>
    <property type="project" value="TreeGrafter"/>
</dbReference>
<dbReference type="PANTHER" id="PTHR10728">
    <property type="entry name" value="CYTOSOLIC PHOSPHOLIPASE A2"/>
    <property type="match status" value="1"/>
</dbReference>
<dbReference type="SUPFAM" id="SSF52151">
    <property type="entry name" value="FabD/lysophospholipase-like"/>
    <property type="match status" value="1"/>
</dbReference>
<keyword evidence="1" id="KW-0812">Transmembrane</keyword>
<feature type="transmembrane region" description="Helical" evidence="1">
    <location>
        <begin position="284"/>
        <end position="307"/>
    </location>
</feature>
<keyword evidence="1" id="KW-0472">Membrane</keyword>
<accession>A0AAU9WTC1</accession>
<gene>
    <name evidence="2" type="ORF">PMEA_00012093</name>
</gene>
<dbReference type="GO" id="GO:0047498">
    <property type="term" value="F:calcium-dependent phospholipase A2 activity"/>
    <property type="evidence" value="ECO:0007669"/>
    <property type="project" value="TreeGrafter"/>
</dbReference>
<dbReference type="EMBL" id="CALNXJ010000021">
    <property type="protein sequence ID" value="CAH3125399.1"/>
    <property type="molecule type" value="Genomic_DNA"/>
</dbReference>
<feature type="transmembrane region" description="Helical" evidence="1">
    <location>
        <begin position="92"/>
        <end position="114"/>
    </location>
</feature>